<reference evidence="3" key="1">
    <citation type="journal article" date="2020" name="mSystems">
        <title>Genome- and Community-Level Interaction Insights into Carbon Utilization and Element Cycling Functions of Hydrothermarchaeota in Hydrothermal Sediment.</title>
        <authorList>
            <person name="Zhou Z."/>
            <person name="Liu Y."/>
            <person name="Xu W."/>
            <person name="Pan J."/>
            <person name="Luo Z.H."/>
            <person name="Li M."/>
        </authorList>
    </citation>
    <scope>NUCLEOTIDE SEQUENCE [LARGE SCALE GENOMIC DNA]</scope>
    <source>
        <strain evidence="3">SpSt-477</strain>
    </source>
</reference>
<accession>A0A7C4MKD3</accession>
<evidence type="ECO:0000259" key="2">
    <source>
        <dbReference type="Pfam" id="PF00582"/>
    </source>
</evidence>
<comment type="similarity">
    <text evidence="1">Belongs to the universal stress protein A family.</text>
</comment>
<proteinExistence type="inferred from homology"/>
<dbReference type="Gene3D" id="3.40.50.620">
    <property type="entry name" value="HUPs"/>
    <property type="match status" value="1"/>
</dbReference>
<evidence type="ECO:0000313" key="3">
    <source>
        <dbReference type="EMBL" id="HGU31470.1"/>
    </source>
</evidence>
<evidence type="ECO:0000256" key="1">
    <source>
        <dbReference type="ARBA" id="ARBA00008791"/>
    </source>
</evidence>
<protein>
    <submittedName>
        <fullName evidence="3">Universal stress protein</fullName>
    </submittedName>
</protein>
<dbReference type="InterPro" id="IPR006016">
    <property type="entry name" value="UspA"/>
</dbReference>
<dbReference type="AlphaFoldDB" id="A0A7C4MKD3"/>
<dbReference type="PRINTS" id="PR01438">
    <property type="entry name" value="UNVRSLSTRESS"/>
</dbReference>
<gene>
    <name evidence="3" type="ORF">ENS29_01275</name>
</gene>
<organism evidence="3">
    <name type="scientific">Desulfatirhabdium butyrativorans</name>
    <dbReference type="NCBI Taxonomy" id="340467"/>
    <lineage>
        <taxon>Bacteria</taxon>
        <taxon>Pseudomonadati</taxon>
        <taxon>Thermodesulfobacteriota</taxon>
        <taxon>Desulfobacteria</taxon>
        <taxon>Desulfobacterales</taxon>
        <taxon>Desulfatirhabdiaceae</taxon>
        <taxon>Desulfatirhabdium</taxon>
    </lineage>
</organism>
<dbReference type="PANTHER" id="PTHR46268">
    <property type="entry name" value="STRESS RESPONSE PROTEIN NHAX"/>
    <property type="match status" value="1"/>
</dbReference>
<name>A0A7C4MKD3_9BACT</name>
<dbReference type="InterPro" id="IPR014729">
    <property type="entry name" value="Rossmann-like_a/b/a_fold"/>
</dbReference>
<feature type="domain" description="UspA" evidence="2">
    <location>
        <begin position="2"/>
        <end position="127"/>
    </location>
</feature>
<dbReference type="CDD" id="cd00293">
    <property type="entry name" value="USP-like"/>
    <property type="match status" value="1"/>
</dbReference>
<comment type="caution">
    <text evidence="3">The sequence shown here is derived from an EMBL/GenBank/DDBJ whole genome shotgun (WGS) entry which is preliminary data.</text>
</comment>
<dbReference type="Pfam" id="PF00582">
    <property type="entry name" value="Usp"/>
    <property type="match status" value="1"/>
</dbReference>
<dbReference type="InterPro" id="IPR006015">
    <property type="entry name" value="Universal_stress_UspA"/>
</dbReference>
<dbReference type="PANTHER" id="PTHR46268:SF6">
    <property type="entry name" value="UNIVERSAL STRESS PROTEIN UP12"/>
    <property type="match status" value="1"/>
</dbReference>
<dbReference type="EMBL" id="DSUH01000028">
    <property type="protein sequence ID" value="HGU31470.1"/>
    <property type="molecule type" value="Genomic_DNA"/>
</dbReference>
<sequence length="130" mass="14492">MKILVAFDESKLSQKLIALALQHARVFGAEIVLVCSREGGEKTTVEQVEESSRMLEEAKRKIEEAGVPCEAHLLVRDLRPGEDIVLFAKENQVDEIVIGIRKTSRMDKMVFGSTAQYVILKAHCPVVSLK</sequence>
<dbReference type="SUPFAM" id="SSF52402">
    <property type="entry name" value="Adenine nucleotide alpha hydrolases-like"/>
    <property type="match status" value="1"/>
</dbReference>